<keyword evidence="4 9" id="KW-0808">Transferase</keyword>
<evidence type="ECO:0000313" key="16">
    <source>
        <dbReference type="Proteomes" id="UP000056255"/>
    </source>
</evidence>
<dbReference type="PANTHER" id="PTHR11048">
    <property type="entry name" value="PRENYLTRANSFERASES"/>
    <property type="match status" value="1"/>
</dbReference>
<proteinExistence type="inferred from homology"/>
<comment type="similarity">
    <text evidence="3">Belongs to the UbiA prenyltransferase family.</text>
</comment>
<keyword evidence="5 8" id="KW-0812">Transmembrane</keyword>
<evidence type="ECO:0000313" key="20">
    <source>
        <dbReference type="Proteomes" id="UP000068832"/>
    </source>
</evidence>
<reference evidence="9 15" key="1">
    <citation type="journal article" date="2014" name="J. Bacteriol.">
        <title>Role of an Archaeal PitA Transporter in the Copper and Arsenic Resistance of Metallosphaera sedula, an Extreme Thermoacidophile.</title>
        <authorList>
            <person name="McCarthy S."/>
            <person name="Ai C."/>
            <person name="Wheaton G."/>
            <person name="Tevatia R."/>
            <person name="Eckrich V."/>
            <person name="Kelly R."/>
            <person name="Blum P."/>
        </authorList>
    </citation>
    <scope>NUCLEOTIDE SEQUENCE [LARGE SCALE GENOMIC DNA]</scope>
    <source>
        <strain evidence="9 15">CuR1</strain>
    </source>
</reference>
<dbReference type="Gene3D" id="1.10.357.140">
    <property type="entry name" value="UbiA prenyltransferase"/>
    <property type="match status" value="1"/>
</dbReference>
<dbReference type="Proteomes" id="UP000062398">
    <property type="component" value="Chromosome"/>
</dbReference>
<keyword evidence="7 8" id="KW-0472">Membrane</keyword>
<evidence type="ECO:0000256" key="2">
    <source>
        <dbReference type="ARBA" id="ARBA00004651"/>
    </source>
</evidence>
<organism evidence="9 15">
    <name type="scientific">Metallosphaera sedula</name>
    <dbReference type="NCBI Taxonomy" id="43687"/>
    <lineage>
        <taxon>Archaea</taxon>
        <taxon>Thermoproteota</taxon>
        <taxon>Thermoprotei</taxon>
        <taxon>Sulfolobales</taxon>
        <taxon>Sulfolobaceae</taxon>
        <taxon>Metallosphaera</taxon>
    </lineage>
</organism>
<dbReference type="PANTHER" id="PTHR11048:SF28">
    <property type="entry name" value="4-HYDROXYBENZOATE POLYPRENYLTRANSFERASE, MITOCHONDRIAL"/>
    <property type="match status" value="1"/>
</dbReference>
<dbReference type="EMBL" id="CP012174">
    <property type="protein sequence ID" value="AKV79517.1"/>
    <property type="molecule type" value="Genomic_DNA"/>
</dbReference>
<dbReference type="Proteomes" id="UP000061362">
    <property type="component" value="Chromosome"/>
</dbReference>
<dbReference type="PATRIC" id="fig|43687.5.peg.2254"/>
<feature type="transmembrane region" description="Helical" evidence="8">
    <location>
        <begin position="247"/>
        <end position="266"/>
    </location>
</feature>
<dbReference type="GO" id="GO:0005886">
    <property type="term" value="C:plasma membrane"/>
    <property type="evidence" value="ECO:0007669"/>
    <property type="project" value="UniProtKB-SubCell"/>
</dbReference>
<gene>
    <name evidence="10" type="primary">ubiA</name>
    <name evidence="9" type="ORF">HA72_2096</name>
    <name evidence="10" type="ORF">MsedA_2147</name>
    <name evidence="11" type="ORF">MsedB_2149</name>
    <name evidence="12" type="ORF">MsedC_2147</name>
    <name evidence="13" type="ORF">MsedD_2148</name>
    <name evidence="14" type="ORF">MsedE_2149</name>
</gene>
<dbReference type="Pfam" id="PF01040">
    <property type="entry name" value="UbiA"/>
    <property type="match status" value="1"/>
</dbReference>
<evidence type="ECO:0000313" key="17">
    <source>
        <dbReference type="Proteomes" id="UP000061362"/>
    </source>
</evidence>
<evidence type="ECO:0000313" key="12">
    <source>
        <dbReference type="EMBL" id="AKV79517.1"/>
    </source>
</evidence>
<dbReference type="Gene3D" id="1.20.120.1780">
    <property type="entry name" value="UbiA prenyltransferase"/>
    <property type="match status" value="1"/>
</dbReference>
<dbReference type="Proteomes" id="UP000056255">
    <property type="component" value="Chromosome"/>
</dbReference>
<dbReference type="InterPro" id="IPR039653">
    <property type="entry name" value="Prenyltransferase"/>
</dbReference>
<feature type="transmembrane region" description="Helical" evidence="8">
    <location>
        <begin position="278"/>
        <end position="300"/>
    </location>
</feature>
<evidence type="ECO:0000256" key="7">
    <source>
        <dbReference type="ARBA" id="ARBA00023136"/>
    </source>
</evidence>
<evidence type="ECO:0000313" key="10">
    <source>
        <dbReference type="EMBL" id="AKV75029.1"/>
    </source>
</evidence>
<dbReference type="GO" id="GO:0016765">
    <property type="term" value="F:transferase activity, transferring alkyl or aryl (other than methyl) groups"/>
    <property type="evidence" value="ECO:0007669"/>
    <property type="project" value="InterPro"/>
</dbReference>
<reference evidence="14 16" key="3">
    <citation type="submission" date="2015-07" db="EMBL/GenBank/DDBJ databases">
        <title>Physiological, transcriptional responses and genome re-sequencing of acid resistant extremely thermoacidophilic Metallosphaera sedula SARC-M1.</title>
        <authorList>
            <person name="Ai C."/>
            <person name="McCarthy S."/>
            <person name="Eckrich V."/>
            <person name="Rudrappa D."/>
            <person name="Qiu G."/>
            <person name="Blum P."/>
        </authorList>
    </citation>
    <scope>NUCLEOTIDE SEQUENCE [LARGE SCALE GENOMIC DNA]</scope>
    <source>
        <strain evidence="14 16">SARC-M1</strain>
    </source>
</reference>
<dbReference type="InterPro" id="IPR000537">
    <property type="entry name" value="UbiA_prenyltransferase"/>
</dbReference>
<keyword evidence="6 8" id="KW-1133">Transmembrane helix</keyword>
<reference evidence="17 18" key="2">
    <citation type="journal article" date="2015" name="Genome Announc.">
        <title>Complete Genome Sequences of Evolved Arsenate-Resistant Metallosphaera sedula Strains.</title>
        <authorList>
            <person name="Ai C."/>
            <person name="McCarthy S."/>
            <person name="Schackwitz W."/>
            <person name="Martin J."/>
            <person name="Lipzen A."/>
            <person name="Blum P."/>
        </authorList>
    </citation>
    <scope>NUCLEOTIDE SEQUENCE [LARGE SCALE GENOMIC DNA]</scope>
    <source>
        <strain evidence="12 18">ARS120-1</strain>
        <strain evidence="13 17">ARS120-2</strain>
        <strain evidence="10 20">ARS50-1</strain>
        <strain evidence="11 19">ARS50-2</strain>
    </source>
</reference>
<evidence type="ECO:0000256" key="4">
    <source>
        <dbReference type="ARBA" id="ARBA00022679"/>
    </source>
</evidence>
<evidence type="ECO:0000313" key="9">
    <source>
        <dbReference type="EMBL" id="AIM28219.1"/>
    </source>
</evidence>
<dbReference type="NCBIfam" id="NF009609">
    <property type="entry name" value="PRK13106.1"/>
    <property type="match status" value="1"/>
</dbReference>
<evidence type="ECO:0000313" key="19">
    <source>
        <dbReference type="Proteomes" id="UP000062475"/>
    </source>
</evidence>
<dbReference type="Proteomes" id="UP000068832">
    <property type="component" value="Chromosome"/>
</dbReference>
<evidence type="ECO:0000313" key="11">
    <source>
        <dbReference type="EMBL" id="AKV77267.1"/>
    </source>
</evidence>
<evidence type="ECO:0000256" key="3">
    <source>
        <dbReference type="ARBA" id="ARBA00005985"/>
    </source>
</evidence>
<feature type="transmembrane region" description="Helical" evidence="8">
    <location>
        <begin position="178"/>
        <end position="196"/>
    </location>
</feature>
<dbReference type="EMBL" id="CP008822">
    <property type="protein sequence ID" value="AIM28219.1"/>
    <property type="molecule type" value="Genomic_DNA"/>
</dbReference>
<dbReference type="InterPro" id="IPR006371">
    <property type="entry name" value="Polyprenyltransferase_UbiA-li"/>
</dbReference>
<evidence type="ECO:0000256" key="5">
    <source>
        <dbReference type="ARBA" id="ARBA00022692"/>
    </source>
</evidence>
<comment type="subcellular location">
    <subcellularLocation>
        <location evidence="2">Cell membrane</location>
        <topology evidence="2">Multi-pass membrane protein</topology>
    </subcellularLocation>
</comment>
<dbReference type="OMA" id="YAKRLHC"/>
<dbReference type="RefSeq" id="WP_012022023.1">
    <property type="nucleotide sequence ID" value="NZ_AP019770.1"/>
</dbReference>
<protein>
    <submittedName>
        <fullName evidence="9 10">Prenyltransferase</fullName>
    </submittedName>
</protein>
<dbReference type="NCBIfam" id="TIGR01475">
    <property type="entry name" value="ubiA_other"/>
    <property type="match status" value="1"/>
</dbReference>
<dbReference type="AlphaFoldDB" id="A0A088E6Z1"/>
<feature type="transmembrane region" description="Helical" evidence="8">
    <location>
        <begin position="148"/>
        <end position="166"/>
    </location>
</feature>
<comment type="cofactor">
    <cofactor evidence="1">
        <name>Mg(2+)</name>
        <dbReference type="ChEBI" id="CHEBI:18420"/>
    </cofactor>
</comment>
<dbReference type="EMBL" id="CP012175">
    <property type="protein sequence ID" value="AKV81762.1"/>
    <property type="molecule type" value="Genomic_DNA"/>
</dbReference>
<evidence type="ECO:0000313" key="15">
    <source>
        <dbReference type="Proteomes" id="UP000029084"/>
    </source>
</evidence>
<evidence type="ECO:0000313" key="18">
    <source>
        <dbReference type="Proteomes" id="UP000062398"/>
    </source>
</evidence>
<dbReference type="EMBL" id="CP012172">
    <property type="protein sequence ID" value="AKV75029.1"/>
    <property type="molecule type" value="Genomic_DNA"/>
</dbReference>
<dbReference type="FunFam" id="1.10.357.140:FF:000008">
    <property type="entry name" value="4-hydroxybenzoate octaprenyltransferase"/>
    <property type="match status" value="1"/>
</dbReference>
<evidence type="ECO:0000256" key="6">
    <source>
        <dbReference type="ARBA" id="ARBA00022989"/>
    </source>
</evidence>
<name>A0A088E6Z1_9CREN</name>
<evidence type="ECO:0000256" key="1">
    <source>
        <dbReference type="ARBA" id="ARBA00001946"/>
    </source>
</evidence>
<evidence type="ECO:0000313" key="14">
    <source>
        <dbReference type="EMBL" id="AKV83995.1"/>
    </source>
</evidence>
<dbReference type="CDD" id="cd13959">
    <property type="entry name" value="PT_UbiA_COQ2"/>
    <property type="match status" value="1"/>
</dbReference>
<dbReference type="Proteomes" id="UP000062475">
    <property type="component" value="Chromosome"/>
</dbReference>
<feature type="transmembrane region" description="Helical" evidence="8">
    <location>
        <begin position="88"/>
        <end position="113"/>
    </location>
</feature>
<dbReference type="EMBL" id="CP012176">
    <property type="protein sequence ID" value="AKV83995.1"/>
    <property type="molecule type" value="Genomic_DNA"/>
</dbReference>
<dbReference type="Proteomes" id="UP000029084">
    <property type="component" value="Chromosome"/>
</dbReference>
<dbReference type="InterPro" id="IPR044878">
    <property type="entry name" value="UbiA_sf"/>
</dbReference>
<dbReference type="OrthoDB" id="56630at2157"/>
<accession>A0A088E6Z1</accession>
<dbReference type="EMBL" id="CP012173">
    <property type="protein sequence ID" value="AKV77267.1"/>
    <property type="molecule type" value="Genomic_DNA"/>
</dbReference>
<evidence type="ECO:0000256" key="8">
    <source>
        <dbReference type="SAM" id="Phobius"/>
    </source>
</evidence>
<dbReference type="GeneID" id="97612795"/>
<evidence type="ECO:0000313" key="13">
    <source>
        <dbReference type="EMBL" id="AKV81762.1"/>
    </source>
</evidence>
<dbReference type="SMR" id="A0A088E6Z1"/>
<sequence>MSWDPGGATASHGKLYIYLKFLRMEQTFFSLPMAYMGAFVAVRGIPSPSVLLLIFSALFFLRIAGMTNDNLADREIDSRNPRTRTRPLVTGAITTKEAKVLIAIGLVGFFASAYLVNRWAFLLSPIVALVTMTYPYMKRFTAFANYQIATVQGLAVFSGAVASVGVDATSLTQVLGSVPWLFVIATILWAVGFDLYNHIPDADFDRKMGLHSFAVVLGNRALTFAGLNQLFSVLLDILADFMYNLGPISYASTVLHGLVMAYAFYLASKGMFGKAFYYNIYSSIILGLGIDLDILLGIPFT</sequence>